<dbReference type="EC" id="1.2.4.1" evidence="3 10"/>
<comment type="catalytic activity">
    <reaction evidence="9 10">
        <text>N(6)-[(R)-lipoyl]-L-lysyl-[protein] + pyruvate + H(+) = N(6)-[(R)-S(8)-acetyldihydrolipoyl]-L-lysyl-[protein] + CO2</text>
        <dbReference type="Rhea" id="RHEA:19189"/>
        <dbReference type="Rhea" id="RHEA-COMP:10474"/>
        <dbReference type="Rhea" id="RHEA-COMP:10478"/>
        <dbReference type="ChEBI" id="CHEBI:15361"/>
        <dbReference type="ChEBI" id="CHEBI:15378"/>
        <dbReference type="ChEBI" id="CHEBI:16526"/>
        <dbReference type="ChEBI" id="CHEBI:83099"/>
        <dbReference type="ChEBI" id="CHEBI:83111"/>
        <dbReference type="EC" id="1.2.4.1"/>
    </reaction>
</comment>
<dbReference type="PANTHER" id="PTHR43380">
    <property type="entry name" value="2-OXOISOVALERATE DEHYDROGENASE SUBUNIT ALPHA, MITOCHONDRIAL"/>
    <property type="match status" value="1"/>
</dbReference>
<accession>A0A223EDR7</accession>
<gene>
    <name evidence="12" type="ORF">BS1321_05000</name>
</gene>
<evidence type="ECO:0000256" key="8">
    <source>
        <dbReference type="ARBA" id="ARBA00025211"/>
    </source>
</evidence>
<dbReference type="GO" id="GO:0009083">
    <property type="term" value="P:branched-chain amino acid catabolic process"/>
    <property type="evidence" value="ECO:0007669"/>
    <property type="project" value="TreeGrafter"/>
</dbReference>
<dbReference type="RefSeq" id="WP_063231989.1">
    <property type="nucleotide sequence ID" value="NZ_BCVO01000001.1"/>
</dbReference>
<comment type="function">
    <text evidence="8 10">The pyruvate dehydrogenase complex catalyzes the overall conversion of pyruvate to acetyl-CoA and CO(2). It contains multiple copies of three enzymatic components: pyruvate dehydrogenase (E1), dihydrolipoamide acetyltransferase (E2) and lipoamide dehydrogenase (E3).</text>
</comment>
<evidence type="ECO:0000256" key="3">
    <source>
        <dbReference type="ARBA" id="ARBA00012281"/>
    </source>
</evidence>
<name>A0A223EDR7_9BACI</name>
<comment type="cofactor">
    <cofactor evidence="1 10">
        <name>thiamine diphosphate</name>
        <dbReference type="ChEBI" id="CHEBI:58937"/>
    </cofactor>
</comment>
<evidence type="ECO:0000256" key="2">
    <source>
        <dbReference type="ARBA" id="ARBA00011870"/>
    </source>
</evidence>
<dbReference type="SUPFAM" id="SSF52518">
    <property type="entry name" value="Thiamin diphosphate-binding fold (THDP-binding)"/>
    <property type="match status" value="1"/>
</dbReference>
<protein>
    <recommendedName>
        <fullName evidence="4 10">Pyruvate dehydrogenase E1 component subunit alpha</fullName>
        <ecNumber evidence="3 10">1.2.4.1</ecNumber>
    </recommendedName>
</protein>
<dbReference type="FunFam" id="3.40.50.970:FF:000023">
    <property type="entry name" value="Pyruvate dehydrogenase E1 component subunit alpha"/>
    <property type="match status" value="1"/>
</dbReference>
<dbReference type="OrthoDB" id="9766715at2"/>
<evidence type="ECO:0000256" key="7">
    <source>
        <dbReference type="ARBA" id="ARBA00023317"/>
    </source>
</evidence>
<comment type="subunit">
    <text evidence="2 10">Heterodimer of an alpha and a beta chain.</text>
</comment>
<dbReference type="InterPro" id="IPR029061">
    <property type="entry name" value="THDP-binding"/>
</dbReference>
<dbReference type="Pfam" id="PF00676">
    <property type="entry name" value="E1_dh"/>
    <property type="match status" value="1"/>
</dbReference>
<evidence type="ECO:0000256" key="6">
    <source>
        <dbReference type="ARBA" id="ARBA00023052"/>
    </source>
</evidence>
<organism evidence="12 13">
    <name type="scientific">Peribacillus simplex NBRC 15720 = DSM 1321</name>
    <dbReference type="NCBI Taxonomy" id="1349754"/>
    <lineage>
        <taxon>Bacteria</taxon>
        <taxon>Bacillati</taxon>
        <taxon>Bacillota</taxon>
        <taxon>Bacilli</taxon>
        <taxon>Bacillales</taxon>
        <taxon>Bacillaceae</taxon>
        <taxon>Peribacillus</taxon>
    </lineage>
</organism>
<proteinExistence type="predicted"/>
<evidence type="ECO:0000256" key="1">
    <source>
        <dbReference type="ARBA" id="ARBA00001964"/>
    </source>
</evidence>
<dbReference type="CDD" id="cd02000">
    <property type="entry name" value="TPP_E1_PDC_ADC_BCADC"/>
    <property type="match status" value="1"/>
</dbReference>
<evidence type="ECO:0000256" key="5">
    <source>
        <dbReference type="ARBA" id="ARBA00023002"/>
    </source>
</evidence>
<dbReference type="InterPro" id="IPR001017">
    <property type="entry name" value="DH_E1"/>
</dbReference>
<sequence>MAQKTKQAKQAKINVQDQLKKVEEQFETFQILNEEGEVVNEAAMPDLSDEQLQELMRRMVYTRILDQRSISLNRQGRLGFYAPTAGQEASQIASQYALEKEDFILPGYRDVPQIVWHGLPLWQAFLFSRGHFKGNQIPEDVNVISPQIIIGAQYIQAAGVALGLKKRGKKAVAITYTGDGGTSQGDFYEGINFAGAFKAPAIFIVQNNRFAISTPVDLQSAAKTLAQKGVAAGIPGIQVDGMDALAVYTATKEARERAINGEGPTLIETLTYRYGPHTMAGDDPTRYRTSDMDNEWELKDPLVRFRKFLENKKLWNEELENETIEKAKEDIKEAIKLADAEPKQKVTDLIENMFEEMPYNLKEQYEIYKEKESK</sequence>
<evidence type="ECO:0000313" key="13">
    <source>
        <dbReference type="Proteomes" id="UP000214618"/>
    </source>
</evidence>
<feature type="domain" description="Dehydrogenase E1 component" evidence="11">
    <location>
        <begin position="56"/>
        <end position="346"/>
    </location>
</feature>
<dbReference type="Gene3D" id="3.40.50.970">
    <property type="match status" value="1"/>
</dbReference>
<evidence type="ECO:0000256" key="9">
    <source>
        <dbReference type="ARBA" id="ARBA00051231"/>
    </source>
</evidence>
<keyword evidence="5 10" id="KW-0560">Oxidoreductase</keyword>
<evidence type="ECO:0000256" key="10">
    <source>
        <dbReference type="RuleBase" id="RU366007"/>
    </source>
</evidence>
<evidence type="ECO:0000256" key="4">
    <source>
        <dbReference type="ARBA" id="ARBA00014159"/>
    </source>
</evidence>
<dbReference type="GO" id="GO:0004739">
    <property type="term" value="F:pyruvate dehydrogenase (acetyl-transferring) activity"/>
    <property type="evidence" value="ECO:0007669"/>
    <property type="project" value="UniProtKB-UniRule"/>
</dbReference>
<keyword evidence="7 10" id="KW-0670">Pyruvate</keyword>
<dbReference type="EMBL" id="CP017704">
    <property type="protein sequence ID" value="ASS93384.1"/>
    <property type="molecule type" value="Genomic_DNA"/>
</dbReference>
<dbReference type="PANTHER" id="PTHR43380:SF1">
    <property type="entry name" value="2-OXOISOVALERATE DEHYDROGENASE SUBUNIT ALPHA, MITOCHONDRIAL"/>
    <property type="match status" value="1"/>
</dbReference>
<keyword evidence="6 10" id="KW-0786">Thiamine pyrophosphate</keyword>
<dbReference type="InterPro" id="IPR050771">
    <property type="entry name" value="Alpha-ketoacid_DH_E1_comp"/>
</dbReference>
<evidence type="ECO:0000259" key="11">
    <source>
        <dbReference type="Pfam" id="PF00676"/>
    </source>
</evidence>
<reference evidence="12 13" key="1">
    <citation type="submission" date="2016-10" db="EMBL/GenBank/DDBJ databases">
        <title>The whole genome sequencing and assembly of Bacillus simplex DSM 1321 strain.</title>
        <authorList>
            <person name="Park M.-K."/>
            <person name="Lee Y.-J."/>
            <person name="Yi H."/>
            <person name="Bahn Y.-S."/>
            <person name="Kim J.F."/>
            <person name="Lee D.-W."/>
        </authorList>
    </citation>
    <scope>NUCLEOTIDE SEQUENCE [LARGE SCALE GENOMIC DNA]</scope>
    <source>
        <strain evidence="12 13">DSM 1321</strain>
    </source>
</reference>
<evidence type="ECO:0000313" key="12">
    <source>
        <dbReference type="EMBL" id="ASS93384.1"/>
    </source>
</evidence>
<dbReference type="AlphaFoldDB" id="A0A223EDR7"/>
<dbReference type="InterPro" id="IPR017596">
    <property type="entry name" value="PdhA/BkdA"/>
</dbReference>
<dbReference type="GeneID" id="56472085"/>
<dbReference type="Proteomes" id="UP000214618">
    <property type="component" value="Chromosome"/>
</dbReference>
<dbReference type="NCBIfam" id="TIGR03181">
    <property type="entry name" value="PDH_E1_alph_x"/>
    <property type="match status" value="1"/>
</dbReference>